<sequence>VNGNDLPEGAPPLSSSSSSHQNSNPWHPFSHQAQFELANFLFCRNEMPAAQVDELMQIWARLNHDQNQQPSTPPFTSAHDLHQKIDQIDDSKTWKSFSFTYAGVDLEDECLPTWKQATYQLVVRDAKLLVQEQLACPEFKDYMDYYPQQIFGDDNQRIWSDFMSGNWAW</sequence>
<comment type="caution">
    <text evidence="2">The sequence shown here is derived from an EMBL/GenBank/DDBJ whole genome shotgun (WGS) entry which is preliminary data.</text>
</comment>
<dbReference type="AlphaFoldDB" id="A0AAD4BJY8"/>
<feature type="non-terminal residue" evidence="2">
    <location>
        <position position="169"/>
    </location>
</feature>
<dbReference type="EMBL" id="WHUW01000041">
    <property type="protein sequence ID" value="KAF8432344.1"/>
    <property type="molecule type" value="Genomic_DNA"/>
</dbReference>
<feature type="non-terminal residue" evidence="2">
    <location>
        <position position="1"/>
    </location>
</feature>
<evidence type="ECO:0000256" key="1">
    <source>
        <dbReference type="SAM" id="MobiDB-lite"/>
    </source>
</evidence>
<dbReference type="InterPro" id="IPR041078">
    <property type="entry name" value="Plavaka"/>
</dbReference>
<feature type="region of interest" description="Disordered" evidence="1">
    <location>
        <begin position="1"/>
        <end position="27"/>
    </location>
</feature>
<accession>A0AAD4BJY8</accession>
<evidence type="ECO:0000313" key="2">
    <source>
        <dbReference type="EMBL" id="KAF8432344.1"/>
    </source>
</evidence>
<organism evidence="2 3">
    <name type="scientific">Boletus edulis BED1</name>
    <dbReference type="NCBI Taxonomy" id="1328754"/>
    <lineage>
        <taxon>Eukaryota</taxon>
        <taxon>Fungi</taxon>
        <taxon>Dikarya</taxon>
        <taxon>Basidiomycota</taxon>
        <taxon>Agaricomycotina</taxon>
        <taxon>Agaricomycetes</taxon>
        <taxon>Agaricomycetidae</taxon>
        <taxon>Boletales</taxon>
        <taxon>Boletineae</taxon>
        <taxon>Boletaceae</taxon>
        <taxon>Boletoideae</taxon>
        <taxon>Boletus</taxon>
    </lineage>
</organism>
<gene>
    <name evidence="2" type="ORF">L210DRAFT_3311382</name>
</gene>
<reference evidence="2" key="1">
    <citation type="submission" date="2019-10" db="EMBL/GenBank/DDBJ databases">
        <authorList>
            <consortium name="DOE Joint Genome Institute"/>
            <person name="Kuo A."/>
            <person name="Miyauchi S."/>
            <person name="Kiss E."/>
            <person name="Drula E."/>
            <person name="Kohler A."/>
            <person name="Sanchez-Garcia M."/>
            <person name="Andreopoulos B."/>
            <person name="Barry K.W."/>
            <person name="Bonito G."/>
            <person name="Buee M."/>
            <person name="Carver A."/>
            <person name="Chen C."/>
            <person name="Cichocki N."/>
            <person name="Clum A."/>
            <person name="Culley D."/>
            <person name="Crous P.W."/>
            <person name="Fauchery L."/>
            <person name="Girlanda M."/>
            <person name="Hayes R."/>
            <person name="Keri Z."/>
            <person name="LaButti K."/>
            <person name="Lipzen A."/>
            <person name="Lombard V."/>
            <person name="Magnuson J."/>
            <person name="Maillard F."/>
            <person name="Morin E."/>
            <person name="Murat C."/>
            <person name="Nolan M."/>
            <person name="Ohm R."/>
            <person name="Pangilinan J."/>
            <person name="Pereira M."/>
            <person name="Perotto S."/>
            <person name="Peter M."/>
            <person name="Riley R."/>
            <person name="Sitrit Y."/>
            <person name="Stielow B."/>
            <person name="Szollosi G."/>
            <person name="Zifcakova L."/>
            <person name="Stursova M."/>
            <person name="Spatafora J.W."/>
            <person name="Tedersoo L."/>
            <person name="Vaario L.-M."/>
            <person name="Yamada A."/>
            <person name="Yan M."/>
            <person name="Wang P."/>
            <person name="Xu J."/>
            <person name="Bruns T."/>
            <person name="Baldrian P."/>
            <person name="Vilgalys R."/>
            <person name="Henrissat B."/>
            <person name="Grigoriev I.V."/>
            <person name="Hibbett D."/>
            <person name="Nagy L.G."/>
            <person name="Martin F.M."/>
        </authorList>
    </citation>
    <scope>NUCLEOTIDE SEQUENCE</scope>
    <source>
        <strain evidence="2">BED1</strain>
    </source>
</reference>
<reference evidence="2" key="2">
    <citation type="journal article" date="2020" name="Nat. Commun.">
        <title>Large-scale genome sequencing of mycorrhizal fungi provides insights into the early evolution of symbiotic traits.</title>
        <authorList>
            <person name="Miyauchi S."/>
            <person name="Kiss E."/>
            <person name="Kuo A."/>
            <person name="Drula E."/>
            <person name="Kohler A."/>
            <person name="Sanchez-Garcia M."/>
            <person name="Morin E."/>
            <person name="Andreopoulos B."/>
            <person name="Barry K.W."/>
            <person name="Bonito G."/>
            <person name="Buee M."/>
            <person name="Carver A."/>
            <person name="Chen C."/>
            <person name="Cichocki N."/>
            <person name="Clum A."/>
            <person name="Culley D."/>
            <person name="Crous P.W."/>
            <person name="Fauchery L."/>
            <person name="Girlanda M."/>
            <person name="Hayes R.D."/>
            <person name="Keri Z."/>
            <person name="LaButti K."/>
            <person name="Lipzen A."/>
            <person name="Lombard V."/>
            <person name="Magnuson J."/>
            <person name="Maillard F."/>
            <person name="Murat C."/>
            <person name="Nolan M."/>
            <person name="Ohm R.A."/>
            <person name="Pangilinan J."/>
            <person name="Pereira M.F."/>
            <person name="Perotto S."/>
            <person name="Peter M."/>
            <person name="Pfister S."/>
            <person name="Riley R."/>
            <person name="Sitrit Y."/>
            <person name="Stielow J.B."/>
            <person name="Szollosi G."/>
            <person name="Zifcakova L."/>
            <person name="Stursova M."/>
            <person name="Spatafora J.W."/>
            <person name="Tedersoo L."/>
            <person name="Vaario L.M."/>
            <person name="Yamada A."/>
            <person name="Yan M."/>
            <person name="Wang P."/>
            <person name="Xu J."/>
            <person name="Bruns T."/>
            <person name="Baldrian P."/>
            <person name="Vilgalys R."/>
            <person name="Dunand C."/>
            <person name="Henrissat B."/>
            <person name="Grigoriev I.V."/>
            <person name="Hibbett D."/>
            <person name="Nagy L.G."/>
            <person name="Martin F.M."/>
        </authorList>
    </citation>
    <scope>NUCLEOTIDE SEQUENCE</scope>
    <source>
        <strain evidence="2">BED1</strain>
    </source>
</reference>
<keyword evidence="3" id="KW-1185">Reference proteome</keyword>
<dbReference type="Proteomes" id="UP001194468">
    <property type="component" value="Unassembled WGS sequence"/>
</dbReference>
<evidence type="ECO:0000313" key="3">
    <source>
        <dbReference type="Proteomes" id="UP001194468"/>
    </source>
</evidence>
<protein>
    <submittedName>
        <fullName evidence="2">Uncharacterized protein</fullName>
    </submittedName>
</protein>
<proteinExistence type="predicted"/>
<name>A0AAD4BJY8_BOLED</name>
<dbReference type="Pfam" id="PF18759">
    <property type="entry name" value="Plavaka"/>
    <property type="match status" value="1"/>
</dbReference>